<feature type="domain" description="Immunity MXAN-0049 protein" evidence="1">
    <location>
        <begin position="19"/>
        <end position="213"/>
    </location>
</feature>
<dbReference type="InterPro" id="IPR012433">
    <property type="entry name" value="Imm11"/>
</dbReference>
<protein>
    <recommendedName>
        <fullName evidence="1">Immunity MXAN-0049 protein domain-containing protein</fullName>
    </recommendedName>
</protein>
<evidence type="ECO:0000259" key="1">
    <source>
        <dbReference type="Pfam" id="PF07791"/>
    </source>
</evidence>
<proteinExistence type="predicted"/>
<organism evidence="2 3">
    <name type="scientific">Xanthomonas cucurbitae</name>
    <dbReference type="NCBI Taxonomy" id="56453"/>
    <lineage>
        <taxon>Bacteria</taxon>
        <taxon>Pseudomonadati</taxon>
        <taxon>Pseudomonadota</taxon>
        <taxon>Gammaproteobacteria</taxon>
        <taxon>Lysobacterales</taxon>
        <taxon>Lysobacteraceae</taxon>
        <taxon>Xanthomonas</taxon>
    </lineage>
</organism>
<dbReference type="RefSeq" id="WP_104605731.1">
    <property type="nucleotide sequence ID" value="NZ_CP082217.1"/>
</dbReference>
<evidence type="ECO:0000313" key="2">
    <source>
        <dbReference type="EMBL" id="PPU70499.1"/>
    </source>
</evidence>
<name>A0A2S7D9M8_9XANT</name>
<dbReference type="Pfam" id="PF07791">
    <property type="entry name" value="Imm11"/>
    <property type="match status" value="1"/>
</dbReference>
<gene>
    <name evidence="2" type="ORF">XcuCFBP2542_18670</name>
</gene>
<accession>A0A2S7D9M8</accession>
<dbReference type="Proteomes" id="UP000239561">
    <property type="component" value="Unassembled WGS sequence"/>
</dbReference>
<reference evidence="2 3" key="1">
    <citation type="submission" date="2016-08" db="EMBL/GenBank/DDBJ databases">
        <authorList>
            <person name="Seilhamer J.J."/>
        </authorList>
    </citation>
    <scope>NUCLEOTIDE SEQUENCE [LARGE SCALE GENOMIC DNA]</scope>
    <source>
        <strain evidence="2 3">CFBP2542</strain>
    </source>
</reference>
<evidence type="ECO:0000313" key="3">
    <source>
        <dbReference type="Proteomes" id="UP000239561"/>
    </source>
</evidence>
<dbReference type="EMBL" id="MDED01000087">
    <property type="protein sequence ID" value="PPU70499.1"/>
    <property type="molecule type" value="Genomic_DNA"/>
</dbReference>
<comment type="caution">
    <text evidence="2">The sequence shown here is derived from an EMBL/GenBank/DDBJ whole genome shotgun (WGS) entry which is preliminary data.</text>
</comment>
<sequence>MNQSNQAQAIHPNAPRKGEFYLLRSDVRGGGRGHGVEFENEDAVPFSIADSLPGEDAGLAALKETPRLRYDSRIGDMPNDMHSGFKSYWLVSEPLKQVLEAADPEGFAFAPCDFRLEDGTPGAPHYLCEVVRIIDAIDEEASTVKVLTGHRNGKYYRVAGGADLAFRKDIVGTAHIFRTPYTSDAFCDRFLRDSLIAQGFGKSPRTRGVWLIDAFGC</sequence>
<dbReference type="AlphaFoldDB" id="A0A2S7D9M8"/>